<keyword evidence="6" id="KW-1185">Reference proteome</keyword>
<dbReference type="InterPro" id="IPR023346">
    <property type="entry name" value="Lysozyme-like_dom_sf"/>
</dbReference>
<reference evidence="5 6" key="1">
    <citation type="submission" date="2024-01" db="EMBL/GenBank/DDBJ databases">
        <title>Hyphobacterium bacterium isolated from marine sediment.</title>
        <authorList>
            <person name="Zhao S."/>
        </authorList>
    </citation>
    <scope>NUCLEOTIDE SEQUENCE [LARGE SCALE GENOMIC DNA]</scope>
    <source>
        <strain evidence="6">HN65</strain>
    </source>
</reference>
<evidence type="ECO:0000256" key="1">
    <source>
        <dbReference type="ARBA" id="ARBA00007734"/>
    </source>
</evidence>
<dbReference type="InterPro" id="IPR008258">
    <property type="entry name" value="Transglycosylase_SLT_dom_1"/>
</dbReference>
<dbReference type="Proteomes" id="UP001354971">
    <property type="component" value="Unassembled WGS sequence"/>
</dbReference>
<evidence type="ECO:0000256" key="3">
    <source>
        <dbReference type="ARBA" id="ARBA00022729"/>
    </source>
</evidence>
<evidence type="ECO:0000313" key="5">
    <source>
        <dbReference type="EMBL" id="MEE2525064.1"/>
    </source>
</evidence>
<name>A0ABU7LMD6_9PROT</name>
<dbReference type="InterPro" id="IPR008939">
    <property type="entry name" value="Lytic_TGlycosylase_superhlx_U"/>
</dbReference>
<dbReference type="PANTHER" id="PTHR37423:SF2">
    <property type="entry name" value="MEMBRANE-BOUND LYTIC MUREIN TRANSGLYCOSYLASE C"/>
    <property type="match status" value="1"/>
</dbReference>
<comment type="caution">
    <text evidence="5">The sequence shown here is derived from an EMBL/GenBank/DDBJ whole genome shotgun (WGS) entry which is preliminary data.</text>
</comment>
<dbReference type="Pfam" id="PF01464">
    <property type="entry name" value="SLT"/>
    <property type="match status" value="1"/>
</dbReference>
<feature type="domain" description="Transglycosylase SLT" evidence="4">
    <location>
        <begin position="534"/>
        <end position="633"/>
    </location>
</feature>
<dbReference type="PANTHER" id="PTHR37423">
    <property type="entry name" value="SOLUBLE LYTIC MUREIN TRANSGLYCOSYLASE-RELATED"/>
    <property type="match status" value="1"/>
</dbReference>
<comment type="similarity">
    <text evidence="1">Belongs to the transglycosylase Slt family.</text>
</comment>
<dbReference type="SUPFAM" id="SSF48435">
    <property type="entry name" value="Bacterial muramidases"/>
    <property type="match status" value="1"/>
</dbReference>
<organism evidence="5 6">
    <name type="scientific">Hyphobacterium lacteum</name>
    <dbReference type="NCBI Taxonomy" id="3116575"/>
    <lineage>
        <taxon>Bacteria</taxon>
        <taxon>Pseudomonadati</taxon>
        <taxon>Pseudomonadota</taxon>
        <taxon>Alphaproteobacteria</taxon>
        <taxon>Maricaulales</taxon>
        <taxon>Maricaulaceae</taxon>
        <taxon>Hyphobacterium</taxon>
    </lineage>
</organism>
<dbReference type="CDD" id="cd13401">
    <property type="entry name" value="Slt70-like"/>
    <property type="match status" value="1"/>
</dbReference>
<evidence type="ECO:0000256" key="2">
    <source>
        <dbReference type="ARBA" id="ARBA00009387"/>
    </source>
</evidence>
<comment type="similarity">
    <text evidence="2">Belongs to the virb1 family.</text>
</comment>
<dbReference type="Gene3D" id="1.10.530.10">
    <property type="match status" value="1"/>
</dbReference>
<evidence type="ECO:0000313" key="6">
    <source>
        <dbReference type="Proteomes" id="UP001354971"/>
    </source>
</evidence>
<protein>
    <submittedName>
        <fullName evidence="5">Lytic transglycosylase domain-containing protein</fullName>
    </submittedName>
</protein>
<dbReference type="SUPFAM" id="SSF53955">
    <property type="entry name" value="Lysozyme-like"/>
    <property type="match status" value="1"/>
</dbReference>
<evidence type="ECO:0000259" key="4">
    <source>
        <dbReference type="Pfam" id="PF01464"/>
    </source>
</evidence>
<gene>
    <name evidence="5" type="ORF">V0U79_01710</name>
</gene>
<keyword evidence="3" id="KW-0732">Signal</keyword>
<sequence>MRHDSDTFADMMGTMRLPVLLIAIVSTLLALAPAWGQYPDPRLRPERPNPSRYLDDQDFLMLERGLDAAEDGNWETVRDARRRISDPVARGILLWRIATSDDRTSFMELDLALDELEGWPQYEMIRSEAEFKISTSGLSSEFIVNWFEGREPISGEGKIALGEALRDEGRLAEAVPYIRDAWRHHSFRRYRQREILAANRDILTLTDHEARVDFLLWRDQRTLARDLRDELDNSQRALLDARIALAARARNVNSAVDRVPASLQDHPGLVYERARWRRRANLDEGALEMLLQLPDAHDDNVALDDMWLERRLMILNLIRDRDYATAYALASSHGMSEGADFADAEFLSGWLSLRYLDEPARALDHFTHLAEGVSYPVSVSRGRYWQARAAEALGQEEEAENFYRLAAVHSTAFYGQLAIARLRDTTPPQISLPNQAVPTGDTEITFESRPMTRALRLLAEQGEDYLFRVFIYHFDDELEDPAESLLLTRLAQDYGYLRQGIRAAKAASYRWNILSETSYPVIDLPPSSGYVEPEPGLIHSVIRQETEFDPRAISSAGARGMMQMMPAVARTTARRMGLPYRYEALTYDPEYNMRLGRYHLQEVIDEFDGSYVLALAAYNAGGHRARRWIQDYGDPRSPDVDPIDWIESIPFSETRNYVQRVLENLQVYRWRFGDGGPVPLEIEVDLQRGGSYF</sequence>
<proteinExistence type="inferred from homology"/>
<dbReference type="RefSeq" id="WP_330197727.1">
    <property type="nucleotide sequence ID" value="NZ_JAZDRP010000001.1"/>
</dbReference>
<dbReference type="EMBL" id="JAZDRP010000001">
    <property type="protein sequence ID" value="MEE2525064.1"/>
    <property type="molecule type" value="Genomic_DNA"/>
</dbReference>
<dbReference type="Gene3D" id="1.25.20.10">
    <property type="entry name" value="Bacterial muramidases"/>
    <property type="match status" value="1"/>
</dbReference>
<accession>A0ABU7LMD6</accession>